<evidence type="ECO:0000256" key="7">
    <source>
        <dbReference type="ARBA" id="ARBA00022729"/>
    </source>
</evidence>
<keyword evidence="23" id="KW-1185">Reference proteome</keyword>
<dbReference type="STRING" id="28377.ENSACAP00000003834"/>
<dbReference type="GO" id="GO:0034332">
    <property type="term" value="P:adherens junction organization"/>
    <property type="evidence" value="ECO:0000318"/>
    <property type="project" value="GO_Central"/>
</dbReference>
<keyword evidence="13" id="KW-0325">Glycoprotein</keyword>
<feature type="domain" description="Cadherin" evidence="21">
    <location>
        <begin position="174"/>
        <end position="283"/>
    </location>
</feature>
<dbReference type="PROSITE" id="PS00232">
    <property type="entry name" value="CADHERIN_1"/>
    <property type="match status" value="1"/>
</dbReference>
<evidence type="ECO:0000256" key="15">
    <source>
        <dbReference type="ARBA" id="ARBA00062925"/>
    </source>
</evidence>
<dbReference type="GO" id="GO:0070097">
    <property type="term" value="F:delta-catenin binding"/>
    <property type="evidence" value="ECO:0007669"/>
    <property type="project" value="Ensembl"/>
</dbReference>
<evidence type="ECO:0000256" key="2">
    <source>
        <dbReference type="ARBA" id="ARBA00004496"/>
    </source>
</evidence>
<reference evidence="22" key="3">
    <citation type="submission" date="2025-09" db="UniProtKB">
        <authorList>
            <consortium name="Ensembl"/>
        </authorList>
    </citation>
    <scope>IDENTIFICATION</scope>
</reference>
<dbReference type="GO" id="GO:0007043">
    <property type="term" value="P:cell-cell junction assembly"/>
    <property type="evidence" value="ECO:0000318"/>
    <property type="project" value="GO_Central"/>
</dbReference>
<dbReference type="InterPro" id="IPR015919">
    <property type="entry name" value="Cadherin-like_sf"/>
</dbReference>
<dbReference type="InterPro" id="IPR020894">
    <property type="entry name" value="Cadherin_CS"/>
</dbReference>
<feature type="chain" id="PRO_5003413374" description="Cadherin-like protein 26" evidence="20">
    <location>
        <begin position="29"/>
        <end position="867"/>
    </location>
</feature>
<dbReference type="GO" id="GO:0035710">
    <property type="term" value="P:CD4-positive, alpha-beta T cell activation"/>
    <property type="evidence" value="ECO:0007669"/>
    <property type="project" value="Ensembl"/>
</dbReference>
<dbReference type="FunFam" id="2.60.40.60:FF:000019">
    <property type="entry name" value="Cadherin 2"/>
    <property type="match status" value="1"/>
</dbReference>
<comment type="function">
    <text evidence="14">Cadherins are calcium-dependent cell adhesion proteins. They preferentially interact with themselves in a homophilic manner in connecting cells; cadherins may thus contribute to the sorting of heterogeneous cell types. Ligand for integrins alpha-E/beta-7, ITGAE:ITGAB7, alpha-4/beta-7, ITGA4:ITGAB7 and alpha-4/beta-1, ITGA4:ITGAB1 through which modulates CD4(+) T cells activation.</text>
</comment>
<dbReference type="GO" id="GO:0044331">
    <property type="term" value="P:cell-cell adhesion mediated by cadherin"/>
    <property type="evidence" value="ECO:0000318"/>
    <property type="project" value="GO_Central"/>
</dbReference>
<evidence type="ECO:0000256" key="20">
    <source>
        <dbReference type="SAM" id="SignalP"/>
    </source>
</evidence>
<evidence type="ECO:0000256" key="17">
    <source>
        <dbReference type="PROSITE-ProRule" id="PRU00043"/>
    </source>
</evidence>
<comment type="subcellular location">
    <subcellularLocation>
        <location evidence="1">Cell membrane</location>
        <topology evidence="1">Single-pass type I membrane protein</topology>
    </subcellularLocation>
    <subcellularLocation>
        <location evidence="2">Cytoplasm</location>
    </subcellularLocation>
</comment>
<proteinExistence type="predicted"/>
<feature type="domain" description="Cadherin" evidence="21">
    <location>
        <begin position="89"/>
        <end position="173"/>
    </location>
</feature>
<dbReference type="GeneTree" id="ENSGT00940000161589"/>
<dbReference type="Pfam" id="PF00028">
    <property type="entry name" value="Cadherin"/>
    <property type="match status" value="3"/>
</dbReference>
<dbReference type="FunFam" id="2.60.40.60:FF:000011">
    <property type="entry name" value="Cadherin 1"/>
    <property type="match status" value="1"/>
</dbReference>
<dbReference type="AlphaFoldDB" id="G1KCD2"/>
<evidence type="ECO:0000256" key="11">
    <source>
        <dbReference type="ARBA" id="ARBA00022989"/>
    </source>
</evidence>
<protein>
    <recommendedName>
        <fullName evidence="16">Cadherin-like protein 26</fullName>
    </recommendedName>
</protein>
<dbReference type="eggNOG" id="KOG3594">
    <property type="taxonomic scope" value="Eukaryota"/>
</dbReference>
<dbReference type="PANTHER" id="PTHR24027">
    <property type="entry name" value="CADHERIN-23"/>
    <property type="match status" value="1"/>
</dbReference>
<dbReference type="GO" id="GO:0005178">
    <property type="term" value="F:integrin binding"/>
    <property type="evidence" value="ECO:0007669"/>
    <property type="project" value="Ensembl"/>
</dbReference>
<evidence type="ECO:0000256" key="4">
    <source>
        <dbReference type="ARBA" id="ARBA00022490"/>
    </source>
</evidence>
<dbReference type="Gene3D" id="2.60.40.60">
    <property type="entry name" value="Cadherins"/>
    <property type="match status" value="5"/>
</dbReference>
<dbReference type="GO" id="GO:0016342">
    <property type="term" value="C:catenin complex"/>
    <property type="evidence" value="ECO:0000318"/>
    <property type="project" value="GO_Central"/>
</dbReference>
<reference evidence="22" key="2">
    <citation type="submission" date="2025-08" db="UniProtKB">
        <authorList>
            <consortium name="Ensembl"/>
        </authorList>
    </citation>
    <scope>IDENTIFICATION</scope>
</reference>
<keyword evidence="3" id="KW-1003">Cell membrane</keyword>
<evidence type="ECO:0000256" key="1">
    <source>
        <dbReference type="ARBA" id="ARBA00004251"/>
    </source>
</evidence>
<keyword evidence="5 19" id="KW-0812">Transmembrane</keyword>
<dbReference type="FunFam" id="2.60.40.60:FF:000095">
    <property type="entry name" value="Cadherin 13"/>
    <property type="match status" value="1"/>
</dbReference>
<dbReference type="InterPro" id="IPR039808">
    <property type="entry name" value="Cadherin"/>
</dbReference>
<keyword evidence="7 20" id="KW-0732">Signal</keyword>
<keyword evidence="9 17" id="KW-0106">Calcium</keyword>
<dbReference type="Bgee" id="ENSACAG00000003897">
    <property type="expression patterns" value="Expressed in dewlap and 7 other cell types or tissues"/>
</dbReference>
<keyword evidence="12 19" id="KW-0472">Membrane</keyword>
<dbReference type="GeneID" id="100567917"/>
<dbReference type="GO" id="GO:0005737">
    <property type="term" value="C:cytoplasm"/>
    <property type="evidence" value="ECO:0007669"/>
    <property type="project" value="UniProtKB-SubCell"/>
</dbReference>
<dbReference type="GO" id="GO:0045294">
    <property type="term" value="F:alpha-catenin binding"/>
    <property type="evidence" value="ECO:0007669"/>
    <property type="project" value="Ensembl"/>
</dbReference>
<dbReference type="GO" id="GO:0000902">
    <property type="term" value="P:cell morphogenesis"/>
    <property type="evidence" value="ECO:0000318"/>
    <property type="project" value="GO_Central"/>
</dbReference>
<evidence type="ECO:0000256" key="9">
    <source>
        <dbReference type="ARBA" id="ARBA00022837"/>
    </source>
</evidence>
<dbReference type="PANTHER" id="PTHR24027:SF78">
    <property type="entry name" value="CADHERIN-LIKE PROTEIN 26"/>
    <property type="match status" value="1"/>
</dbReference>
<evidence type="ECO:0000313" key="22">
    <source>
        <dbReference type="Ensembl" id="ENSACAP00000003834.3"/>
    </source>
</evidence>
<dbReference type="SUPFAM" id="SSF49313">
    <property type="entry name" value="Cadherin-like"/>
    <property type="match status" value="5"/>
</dbReference>
<evidence type="ECO:0000256" key="14">
    <source>
        <dbReference type="ARBA" id="ARBA00059993"/>
    </source>
</evidence>
<keyword evidence="10" id="KW-0130">Cell adhesion</keyword>
<evidence type="ECO:0000256" key="16">
    <source>
        <dbReference type="ARBA" id="ARBA00069031"/>
    </source>
</evidence>
<organism evidence="22 23">
    <name type="scientific">Anolis carolinensis</name>
    <name type="common">Green anole</name>
    <name type="synonym">American chameleon</name>
    <dbReference type="NCBI Taxonomy" id="28377"/>
    <lineage>
        <taxon>Eukaryota</taxon>
        <taxon>Metazoa</taxon>
        <taxon>Chordata</taxon>
        <taxon>Craniata</taxon>
        <taxon>Vertebrata</taxon>
        <taxon>Euteleostomi</taxon>
        <taxon>Lepidosauria</taxon>
        <taxon>Squamata</taxon>
        <taxon>Bifurcata</taxon>
        <taxon>Unidentata</taxon>
        <taxon>Episquamata</taxon>
        <taxon>Toxicofera</taxon>
        <taxon>Iguania</taxon>
        <taxon>Dactyloidae</taxon>
        <taxon>Anolis</taxon>
    </lineage>
</organism>
<dbReference type="GO" id="GO:0045296">
    <property type="term" value="F:cadherin binding"/>
    <property type="evidence" value="ECO:0000318"/>
    <property type="project" value="GO_Central"/>
</dbReference>
<keyword evidence="8" id="KW-0677">Repeat</keyword>
<dbReference type="CTD" id="60437"/>
<dbReference type="FunFam" id="2.60.40.60:FF:000031">
    <property type="entry name" value="Cadherin 3"/>
    <property type="match status" value="1"/>
</dbReference>
<dbReference type="GO" id="GO:0008013">
    <property type="term" value="F:beta-catenin binding"/>
    <property type="evidence" value="ECO:0000318"/>
    <property type="project" value="GO_Central"/>
</dbReference>
<name>G1KCD2_ANOCA</name>
<dbReference type="Ensembl" id="ENSACAT00000003926.4">
    <property type="protein sequence ID" value="ENSACAP00000003834.3"/>
    <property type="gene ID" value="ENSACAG00000003897.4"/>
</dbReference>
<dbReference type="SMART" id="SM00112">
    <property type="entry name" value="CA"/>
    <property type="match status" value="4"/>
</dbReference>
<dbReference type="GO" id="GO:0016477">
    <property type="term" value="P:cell migration"/>
    <property type="evidence" value="ECO:0000318"/>
    <property type="project" value="GO_Central"/>
</dbReference>
<dbReference type="GO" id="GO:0007156">
    <property type="term" value="P:homophilic cell adhesion via plasma membrane adhesion molecules"/>
    <property type="evidence" value="ECO:0007669"/>
    <property type="project" value="InterPro"/>
</dbReference>
<keyword evidence="4" id="KW-0963">Cytoplasm</keyword>
<feature type="signal peptide" evidence="20">
    <location>
        <begin position="1"/>
        <end position="28"/>
    </location>
</feature>
<dbReference type="Proteomes" id="UP000001646">
    <property type="component" value="Chromosome 4"/>
</dbReference>
<dbReference type="GO" id="GO:0005912">
    <property type="term" value="C:adherens junction"/>
    <property type="evidence" value="ECO:0000318"/>
    <property type="project" value="GO_Central"/>
</dbReference>
<evidence type="ECO:0000259" key="21">
    <source>
        <dbReference type="PROSITE" id="PS50268"/>
    </source>
</evidence>
<evidence type="ECO:0000313" key="23">
    <source>
        <dbReference type="Proteomes" id="UP000001646"/>
    </source>
</evidence>
<comment type="subunit">
    <text evidence="15">Homodimer. Component of a cadherin:catenin adhesion complex composed of at least of CDH26, beta-catenin/CTNNB1, alpha-catenin/CTNNA1 and p120 catenin/CTNND1.</text>
</comment>
<evidence type="ECO:0000256" key="19">
    <source>
        <dbReference type="SAM" id="Phobius"/>
    </source>
</evidence>
<accession>G1KCD2</accession>
<feature type="domain" description="Cadherin" evidence="21">
    <location>
        <begin position="406"/>
        <end position="512"/>
    </location>
</feature>
<gene>
    <name evidence="22" type="primary">CDH26</name>
</gene>
<keyword evidence="11 19" id="KW-1133">Transmembrane helix</keyword>
<feature type="transmembrane region" description="Helical" evidence="19">
    <location>
        <begin position="626"/>
        <end position="651"/>
    </location>
</feature>
<dbReference type="HOGENOM" id="CLU_005284_5_0_1"/>
<sequence length="867" mass="96431">MSARNVFVTAAFSLLVVLATSSLENALAVNSNSLRKAVHKRSNQDPDLKQLDSARPLRRTKRRWVITTLELEEEDKGPFPKAIGELFNDVAQDMSIKYYISGPGVDEYPEAGLFSIEDDAKGHVYVHRTIDREITPSFTIRFDVADRQTGEIVDRSLLFNVAIKDVNDNAPEFPQKEYNITMKENYKREDFIFNVTAFDKDQEGTANSQVKYSLVSQTPRLKQQVFTVDSFTGVIRSTGCLDYETAGTFQLLIRAADQGNPQLSSTATINIAVEDGNNNLPVFTQAKYQLDILEGKKAHDILRLRVEDKDAPNTPAGRAKYKIVNGNERENFIIETDPNSNEGILSIVKPLIHDGTSKRKVVISVENEEPLFLCENGLVRTVPSPVYSQTSVDINVIDRNDAPQFNPSILVLRQEEGVMPGTRIGQYKAKDPDAAPHSIRYKIASDPNGWVTVDENSGTVTTAKTLDRESPYLNNSVYTIMIHAIDDGVPPQTGTGTIQLYLADLNDNAPMLVAPFLVVCEGKLKTPFRIKAEDKDSHPYAEPFTFQIVETLENMGHSWKLGEHFDDSVELFMMEKLPPGNYSVPLHISDKQGFSREQTLYVTVCVCRDGMTCEEKTARASRSVGLGGGAIGAILAAFLLLILAVCLLLWCSRTMKTEKGQPFIPYEGGNQSLIQYNEESQHVLSEDTPDMRIHTVSSPVYAQVSKEKSQTAKEVPGVTPSHSRTSSQVHYEQSLFDGPGMTQAQVAAKNGRLVPPLIIQEDFQSSPDWVQATRIPQSSKVNWQKPHDPVSEAVDRILNQKVEYVSNLEDNMGSYSPHIYAREGQLEKNASSWSLPVPNDFDDGSLSSDFLDLLGPQFLPLGRICSK</sequence>
<evidence type="ECO:0000256" key="12">
    <source>
        <dbReference type="ARBA" id="ARBA00023136"/>
    </source>
</evidence>
<keyword evidence="6" id="KW-0479">Metal-binding</keyword>
<dbReference type="GO" id="GO:0005509">
    <property type="term" value="F:calcium ion binding"/>
    <property type="evidence" value="ECO:0007669"/>
    <property type="project" value="UniProtKB-UniRule"/>
</dbReference>
<dbReference type="FunFam" id="2.60.40.60:FF:000158">
    <property type="entry name" value="Dachsous cadherin-related 1"/>
    <property type="match status" value="1"/>
</dbReference>
<feature type="domain" description="Cadherin" evidence="21">
    <location>
        <begin position="284"/>
        <end position="405"/>
    </location>
</feature>
<evidence type="ECO:0000256" key="3">
    <source>
        <dbReference type="ARBA" id="ARBA00022475"/>
    </source>
</evidence>
<evidence type="ECO:0000256" key="8">
    <source>
        <dbReference type="ARBA" id="ARBA00022737"/>
    </source>
</evidence>
<feature type="region of interest" description="Disordered" evidence="18">
    <location>
        <begin position="705"/>
        <end position="727"/>
    </location>
</feature>
<evidence type="ECO:0000256" key="5">
    <source>
        <dbReference type="ARBA" id="ARBA00022692"/>
    </source>
</evidence>
<dbReference type="InParanoid" id="G1KCD2"/>
<dbReference type="GO" id="GO:0016339">
    <property type="term" value="P:calcium-dependent cell-cell adhesion via plasma membrane cell adhesion molecules"/>
    <property type="evidence" value="ECO:0000318"/>
    <property type="project" value="GO_Central"/>
</dbReference>
<reference evidence="22 23" key="1">
    <citation type="submission" date="2009-12" db="EMBL/GenBank/DDBJ databases">
        <title>The Genome Sequence of Anolis carolinensis (Green Anole Lizard).</title>
        <authorList>
            <consortium name="The Genome Sequencing Platform"/>
            <person name="Di Palma F."/>
            <person name="Alfoldi J."/>
            <person name="Heiman D."/>
            <person name="Young S."/>
            <person name="Grabherr M."/>
            <person name="Johnson J."/>
            <person name="Lander E.S."/>
            <person name="Lindblad-Toh K."/>
        </authorList>
    </citation>
    <scope>NUCLEOTIDE SEQUENCE [LARGE SCALE GENOMIC DNA]</scope>
    <source>
        <strain evidence="22 23">JBL SC #1</strain>
    </source>
</reference>
<evidence type="ECO:0000256" key="6">
    <source>
        <dbReference type="ARBA" id="ARBA00022723"/>
    </source>
</evidence>
<dbReference type="InterPro" id="IPR002126">
    <property type="entry name" value="Cadherin-like_dom"/>
</dbReference>
<evidence type="ECO:0000256" key="10">
    <source>
        <dbReference type="ARBA" id="ARBA00022889"/>
    </source>
</evidence>
<evidence type="ECO:0000256" key="18">
    <source>
        <dbReference type="SAM" id="MobiDB-lite"/>
    </source>
</evidence>
<dbReference type="PRINTS" id="PR00205">
    <property type="entry name" value="CADHERIN"/>
</dbReference>
<dbReference type="OrthoDB" id="9045962at2759"/>
<dbReference type="CDD" id="cd11304">
    <property type="entry name" value="Cadherin_repeat"/>
    <property type="match status" value="3"/>
</dbReference>
<dbReference type="GO" id="GO:0015630">
    <property type="term" value="C:microtubule cytoskeleton"/>
    <property type="evidence" value="ECO:0007669"/>
    <property type="project" value="Ensembl"/>
</dbReference>
<evidence type="ECO:0000256" key="13">
    <source>
        <dbReference type="ARBA" id="ARBA00023180"/>
    </source>
</evidence>
<dbReference type="PROSITE" id="PS50268">
    <property type="entry name" value="CADHERIN_2"/>
    <property type="match status" value="4"/>
</dbReference>